<dbReference type="Proteomes" id="UP000321110">
    <property type="component" value="Unassembled WGS sequence"/>
</dbReference>
<dbReference type="EMBL" id="SSFO01000062">
    <property type="protein sequence ID" value="TXI34625.1"/>
    <property type="molecule type" value="Genomic_DNA"/>
</dbReference>
<dbReference type="PANTHER" id="PTHR43332">
    <property type="entry name" value="INNER MEMBRANE TRANSPORT PERMEASE YADH-RELATED"/>
    <property type="match status" value="1"/>
</dbReference>
<keyword evidence="1" id="KW-0812">Transmembrane</keyword>
<accession>A0A5C7WDD4</accession>
<organism evidence="2 3">
    <name type="scientific">Aquipseudomonas alcaligenes</name>
    <name type="common">Pseudomonas alcaligenes</name>
    <dbReference type="NCBI Taxonomy" id="43263"/>
    <lineage>
        <taxon>Bacteria</taxon>
        <taxon>Pseudomonadati</taxon>
        <taxon>Pseudomonadota</taxon>
        <taxon>Gammaproteobacteria</taxon>
        <taxon>Pseudomonadales</taxon>
        <taxon>Pseudomonadaceae</taxon>
        <taxon>Aquipseudomonas</taxon>
    </lineage>
</organism>
<sequence>MSPELASNWVALQTIVRREVRRFMRIWAQTLLPPAITMSLYFVIFGNLVGSRIGEMGGFHYM</sequence>
<reference evidence="2 3" key="1">
    <citation type="submission" date="2018-09" db="EMBL/GenBank/DDBJ databases">
        <title>Metagenome Assembled Genomes from an Advanced Water Purification Facility.</title>
        <authorList>
            <person name="Stamps B.W."/>
            <person name="Spear J.R."/>
        </authorList>
    </citation>
    <scope>NUCLEOTIDE SEQUENCE [LARGE SCALE GENOMIC DNA]</scope>
    <source>
        <strain evidence="2">Bin_52_1</strain>
    </source>
</reference>
<gene>
    <name evidence="2" type="ORF">E6Q69_03505</name>
</gene>
<name>A0A5C7WDD4_AQUAC</name>
<protein>
    <submittedName>
        <fullName evidence="2">ABC transporter permease</fullName>
    </submittedName>
</protein>
<keyword evidence="1" id="KW-1133">Transmembrane helix</keyword>
<dbReference type="PANTHER" id="PTHR43332:SF2">
    <property type="entry name" value="INNER MEMBRANE TRANSPORT PERMEASE YADH"/>
    <property type="match status" value="1"/>
</dbReference>
<evidence type="ECO:0000256" key="1">
    <source>
        <dbReference type="SAM" id="Phobius"/>
    </source>
</evidence>
<evidence type="ECO:0000313" key="2">
    <source>
        <dbReference type="EMBL" id="TXI34625.1"/>
    </source>
</evidence>
<feature type="non-terminal residue" evidence="2">
    <location>
        <position position="62"/>
    </location>
</feature>
<dbReference type="AlphaFoldDB" id="A0A5C7WDD4"/>
<feature type="transmembrane region" description="Helical" evidence="1">
    <location>
        <begin position="26"/>
        <end position="49"/>
    </location>
</feature>
<dbReference type="InterPro" id="IPR052522">
    <property type="entry name" value="ABC-2_transport_permease"/>
</dbReference>
<comment type="caution">
    <text evidence="2">The sequence shown here is derived from an EMBL/GenBank/DDBJ whole genome shotgun (WGS) entry which is preliminary data.</text>
</comment>
<proteinExistence type="predicted"/>
<evidence type="ECO:0000313" key="3">
    <source>
        <dbReference type="Proteomes" id="UP000321110"/>
    </source>
</evidence>
<dbReference type="GO" id="GO:0005886">
    <property type="term" value="C:plasma membrane"/>
    <property type="evidence" value="ECO:0007669"/>
    <property type="project" value="TreeGrafter"/>
</dbReference>
<keyword evidence="1" id="KW-0472">Membrane</keyword>